<reference evidence="1" key="1">
    <citation type="submission" date="2017-04" db="EMBL/GenBank/DDBJ databases">
        <authorList>
            <person name="Varghese N."/>
            <person name="Submissions S."/>
        </authorList>
    </citation>
    <scope>NUCLEOTIDE SEQUENCE</scope>
    <source>
        <strain evidence="1">WTE2008</strain>
    </source>
</reference>
<dbReference type="EMBL" id="FWXZ01000004">
    <property type="protein sequence ID" value="SMC72437.1"/>
    <property type="molecule type" value="Genomic_DNA"/>
</dbReference>
<accession>A0AC61PMT9</accession>
<keyword evidence="2" id="KW-1185">Reference proteome</keyword>
<organism evidence="1 2">
    <name type="scientific">Aristaeella lactis</name>
    <dbReference type="NCBI Taxonomy" id="3046383"/>
    <lineage>
        <taxon>Bacteria</taxon>
        <taxon>Bacillati</taxon>
        <taxon>Bacillota</taxon>
        <taxon>Clostridia</taxon>
        <taxon>Eubacteriales</taxon>
        <taxon>Aristaeellaceae</taxon>
        <taxon>Aristaeella</taxon>
    </lineage>
</organism>
<proteinExistence type="predicted"/>
<gene>
    <name evidence="1" type="ORF">SAMN06297397_2190</name>
</gene>
<name>A0AC61PMT9_9FIRM</name>
<protein>
    <submittedName>
        <fullName evidence="1">Uncharacterized membrane protein</fullName>
    </submittedName>
</protein>
<evidence type="ECO:0000313" key="1">
    <source>
        <dbReference type="EMBL" id="SMC72437.1"/>
    </source>
</evidence>
<comment type="caution">
    <text evidence="1">The sequence shown here is derived from an EMBL/GenBank/DDBJ whole genome shotgun (WGS) entry which is preliminary data.</text>
</comment>
<dbReference type="Proteomes" id="UP000192328">
    <property type="component" value="Unassembled WGS sequence"/>
</dbReference>
<sequence>MNNIKTKQLVTGGMIAAIYVVLTVLAAQFNLASGAIQVRFSEALTILPVFTVAAVPGLTIGCLLANLLTGLAVWDVVFGSVATLIGAVGTRLLKNKPLLAWIPPVLSNMAIVPIILIKVYAVPDAWWFLVLTVGAGEVLSCGLLGLLLWRSLKNIPAIKEMK</sequence>
<evidence type="ECO:0000313" key="2">
    <source>
        <dbReference type="Proteomes" id="UP000192328"/>
    </source>
</evidence>